<accession>A0AAE0BYC3</accession>
<feature type="signal peptide" evidence="1">
    <location>
        <begin position="1"/>
        <end position="17"/>
    </location>
</feature>
<comment type="caution">
    <text evidence="2">The sequence shown here is derived from an EMBL/GenBank/DDBJ whole genome shotgun (WGS) entry which is preliminary data.</text>
</comment>
<name>A0AAE0BYC3_9CHLO</name>
<feature type="chain" id="PRO_5042177858" evidence="1">
    <location>
        <begin position="18"/>
        <end position="444"/>
    </location>
</feature>
<dbReference type="EMBL" id="LGRX02031080">
    <property type="protein sequence ID" value="KAK3245042.1"/>
    <property type="molecule type" value="Genomic_DNA"/>
</dbReference>
<reference evidence="2 3" key="1">
    <citation type="journal article" date="2015" name="Genome Biol. Evol.">
        <title>Comparative Genomics of a Bacterivorous Green Alga Reveals Evolutionary Causalities and Consequences of Phago-Mixotrophic Mode of Nutrition.</title>
        <authorList>
            <person name="Burns J.A."/>
            <person name="Paasch A."/>
            <person name="Narechania A."/>
            <person name="Kim E."/>
        </authorList>
    </citation>
    <scope>NUCLEOTIDE SEQUENCE [LARGE SCALE GENOMIC DNA]</scope>
    <source>
        <strain evidence="2 3">PLY_AMNH</strain>
    </source>
</reference>
<dbReference type="AlphaFoldDB" id="A0AAE0BYC3"/>
<keyword evidence="3" id="KW-1185">Reference proteome</keyword>
<evidence type="ECO:0000313" key="2">
    <source>
        <dbReference type="EMBL" id="KAK3245042.1"/>
    </source>
</evidence>
<organism evidence="2 3">
    <name type="scientific">Cymbomonas tetramitiformis</name>
    <dbReference type="NCBI Taxonomy" id="36881"/>
    <lineage>
        <taxon>Eukaryota</taxon>
        <taxon>Viridiplantae</taxon>
        <taxon>Chlorophyta</taxon>
        <taxon>Pyramimonadophyceae</taxon>
        <taxon>Pyramimonadales</taxon>
        <taxon>Pyramimonadaceae</taxon>
        <taxon>Cymbomonas</taxon>
    </lineage>
</organism>
<dbReference type="Proteomes" id="UP001190700">
    <property type="component" value="Unassembled WGS sequence"/>
</dbReference>
<sequence length="444" mass="50546">MIFFPAFFFISVHVAAAVPVKSDHVLELLTRRMDEHLAGRWSEQVDEPGIPPELLLEGEQDLLQLNGSAAIGLDCDKTVPKMFVSPMSHGCGCRSSSFRPSNPRWTSSVRRDTPTTVYLLNMLNTKNLCFVGDSVNMGIRDGLVHNIKRLTFTHPHLGVEVTEQRWSIPINDTTQPGGNRGWWGGMKDIPSWNVHLNSSNVTVRITYFKHYVWSPWDVEFIFKEECDVILMNLGLHYTAGGNFMGRNNHPLYEDTLAAAHFLSNFSEDPNRISVFYSTLPQHFEGKTGHYNRSGSQCTALGPEVLAEQGYNNVSRSAFRSVCRGEAATRDGRPLLYRCTEFGNYTASTKYQSVPSWWEINNYTGRLQAQARQGSDWNEPGGYVYYLPVFDLFDVHKWHNGDKDCSHFCFIPTLFEAFYDRLIFVLESNPLESKSHRYTFKPPGE</sequence>
<proteinExistence type="predicted"/>
<evidence type="ECO:0000256" key="1">
    <source>
        <dbReference type="SAM" id="SignalP"/>
    </source>
</evidence>
<keyword evidence="1" id="KW-0732">Signal</keyword>
<evidence type="ECO:0000313" key="3">
    <source>
        <dbReference type="Proteomes" id="UP001190700"/>
    </source>
</evidence>
<protein>
    <submittedName>
        <fullName evidence="2">Uncharacterized protein</fullName>
    </submittedName>
</protein>
<gene>
    <name evidence="2" type="ORF">CYMTET_45371</name>
</gene>